<keyword evidence="6 13" id="KW-0812">Transmembrane</keyword>
<evidence type="ECO:0000259" key="14">
    <source>
        <dbReference type="SMART" id="SM00387"/>
    </source>
</evidence>
<evidence type="ECO:0000256" key="4">
    <source>
        <dbReference type="ARBA" id="ARBA00022553"/>
    </source>
</evidence>
<evidence type="ECO:0000256" key="13">
    <source>
        <dbReference type="SAM" id="Phobius"/>
    </source>
</evidence>
<feature type="transmembrane region" description="Helical" evidence="13">
    <location>
        <begin position="50"/>
        <end position="66"/>
    </location>
</feature>
<dbReference type="RefSeq" id="WP_380939586.1">
    <property type="nucleotide sequence ID" value="NZ_JBHUFC010000002.1"/>
</dbReference>
<evidence type="ECO:0000256" key="5">
    <source>
        <dbReference type="ARBA" id="ARBA00022679"/>
    </source>
</evidence>
<dbReference type="PANTHER" id="PTHR41523">
    <property type="entry name" value="TWO-COMPONENT SYSTEM SENSOR PROTEIN"/>
    <property type="match status" value="1"/>
</dbReference>
<feature type="transmembrane region" description="Helical" evidence="13">
    <location>
        <begin position="21"/>
        <end position="38"/>
    </location>
</feature>
<dbReference type="InterPro" id="IPR038318">
    <property type="entry name" value="KdpD_sf"/>
</dbReference>
<dbReference type="Gene3D" id="3.30.565.10">
    <property type="entry name" value="Histidine kinase-like ATPase, C-terminal domain"/>
    <property type="match status" value="1"/>
</dbReference>
<keyword evidence="7" id="KW-0547">Nucleotide-binding</keyword>
<evidence type="ECO:0000256" key="3">
    <source>
        <dbReference type="ARBA" id="ARBA00012438"/>
    </source>
</evidence>
<evidence type="ECO:0000256" key="8">
    <source>
        <dbReference type="ARBA" id="ARBA00022777"/>
    </source>
</evidence>
<dbReference type="Pfam" id="PF02518">
    <property type="entry name" value="HATPase_c"/>
    <property type="match status" value="1"/>
</dbReference>
<evidence type="ECO:0000256" key="1">
    <source>
        <dbReference type="ARBA" id="ARBA00000085"/>
    </source>
</evidence>
<dbReference type="EC" id="2.7.13.3" evidence="3"/>
<keyword evidence="12 13" id="KW-0472">Membrane</keyword>
<feature type="domain" description="Histidine kinase/HSP90-like ATPase" evidence="14">
    <location>
        <begin position="243"/>
        <end position="339"/>
    </location>
</feature>
<dbReference type="InterPro" id="IPR011495">
    <property type="entry name" value="Sig_transdc_His_kin_sub2_dim/P"/>
</dbReference>
<dbReference type="EMBL" id="JBHUFC010000002">
    <property type="protein sequence ID" value="MFD1787228.1"/>
    <property type="molecule type" value="Genomic_DNA"/>
</dbReference>
<protein>
    <recommendedName>
        <fullName evidence="3">histidine kinase</fullName>
        <ecNumber evidence="3">2.7.13.3</ecNumber>
    </recommendedName>
</protein>
<dbReference type="SUPFAM" id="SSF55874">
    <property type="entry name" value="ATPase domain of HSP90 chaperone/DNA topoisomerase II/histidine kinase"/>
    <property type="match status" value="1"/>
</dbReference>
<proteinExistence type="predicted"/>
<dbReference type="Pfam" id="PF13493">
    <property type="entry name" value="DUF4118"/>
    <property type="match status" value="1"/>
</dbReference>
<dbReference type="InterPro" id="IPR025201">
    <property type="entry name" value="KdpD_TM"/>
</dbReference>
<evidence type="ECO:0000313" key="15">
    <source>
        <dbReference type="EMBL" id="MFD1787228.1"/>
    </source>
</evidence>
<dbReference type="InterPro" id="IPR003594">
    <property type="entry name" value="HATPase_dom"/>
</dbReference>
<evidence type="ECO:0000256" key="10">
    <source>
        <dbReference type="ARBA" id="ARBA00022989"/>
    </source>
</evidence>
<evidence type="ECO:0000256" key="2">
    <source>
        <dbReference type="ARBA" id="ARBA00004141"/>
    </source>
</evidence>
<keyword evidence="11" id="KW-0902">Two-component regulatory system</keyword>
<dbReference type="Gene3D" id="1.20.120.620">
    <property type="entry name" value="Backbone structure of the membrane domain of e. Coli histidine kinase receptor kdpd"/>
    <property type="match status" value="1"/>
</dbReference>
<dbReference type="GO" id="GO:0004673">
    <property type="term" value="F:protein histidine kinase activity"/>
    <property type="evidence" value="ECO:0007669"/>
    <property type="project" value="UniProtKB-EC"/>
</dbReference>
<feature type="transmembrane region" description="Helical" evidence="13">
    <location>
        <begin position="73"/>
        <end position="91"/>
    </location>
</feature>
<evidence type="ECO:0000256" key="7">
    <source>
        <dbReference type="ARBA" id="ARBA00022741"/>
    </source>
</evidence>
<sequence length="339" mass="37077">MSRSAERSRWIERYPVYEDRPWFGVSAMLLIAALALVVREAVDPLMPPGFPYVTFFPAVIVTSFLFGARLGAVSAVVCGFLAWYFFLTPRYSLDLNLGSSIALGFYLFVVGTDLVLVRWMQSGNRRLAAEREANRVMAETRELLFRELQHRVSNNLQVAAALLTVQTRQLADEDAKAALREASRRLELIGRISRQLYDPNGTAHRLVPFLDELCRGVIEASGRHDIGLTVTGDPSVGIEPDAAIPTALIVAEAVANAIEHGFAGDRPGRIDVRVLRDTATGELVVSVEDDGHGLPDGFDGDQATSLGLRIATMLARSRGGRFDLAKAERTRATLTLPGA</sequence>
<evidence type="ECO:0000256" key="11">
    <source>
        <dbReference type="ARBA" id="ARBA00023012"/>
    </source>
</evidence>
<keyword evidence="5 15" id="KW-0808">Transferase</keyword>
<evidence type="ECO:0000313" key="16">
    <source>
        <dbReference type="Proteomes" id="UP001597283"/>
    </source>
</evidence>
<comment type="catalytic activity">
    <reaction evidence="1">
        <text>ATP + protein L-histidine = ADP + protein N-phospho-L-histidine.</text>
        <dbReference type="EC" id="2.7.13.3"/>
    </reaction>
</comment>
<comment type="caution">
    <text evidence="15">The sequence shown here is derived from an EMBL/GenBank/DDBJ whole genome shotgun (WGS) entry which is preliminary data.</text>
</comment>
<gene>
    <name evidence="15" type="ORF">ACFSC3_06565</name>
</gene>
<dbReference type="PANTHER" id="PTHR41523:SF8">
    <property type="entry name" value="ETHYLENE RESPONSE SENSOR PROTEIN"/>
    <property type="match status" value="1"/>
</dbReference>
<accession>A0ABW4NBD9</accession>
<organism evidence="15 16">
    <name type="scientific">Sphingomonas floccifaciens</name>
    <dbReference type="NCBI Taxonomy" id="1844115"/>
    <lineage>
        <taxon>Bacteria</taxon>
        <taxon>Pseudomonadati</taxon>
        <taxon>Pseudomonadota</taxon>
        <taxon>Alphaproteobacteria</taxon>
        <taxon>Sphingomonadales</taxon>
        <taxon>Sphingomonadaceae</taxon>
        <taxon>Sphingomonas</taxon>
    </lineage>
</organism>
<comment type="subcellular location">
    <subcellularLocation>
        <location evidence="2">Membrane</location>
        <topology evidence="2">Multi-pass membrane protein</topology>
    </subcellularLocation>
</comment>
<evidence type="ECO:0000256" key="9">
    <source>
        <dbReference type="ARBA" id="ARBA00022840"/>
    </source>
</evidence>
<keyword evidence="9" id="KW-0067">ATP-binding</keyword>
<reference evidence="16" key="1">
    <citation type="journal article" date="2019" name="Int. J. Syst. Evol. Microbiol.">
        <title>The Global Catalogue of Microorganisms (GCM) 10K type strain sequencing project: providing services to taxonomists for standard genome sequencing and annotation.</title>
        <authorList>
            <consortium name="The Broad Institute Genomics Platform"/>
            <consortium name="The Broad Institute Genome Sequencing Center for Infectious Disease"/>
            <person name="Wu L."/>
            <person name="Ma J."/>
        </authorList>
    </citation>
    <scope>NUCLEOTIDE SEQUENCE [LARGE SCALE GENOMIC DNA]</scope>
    <source>
        <strain evidence="16">Q85</strain>
    </source>
</reference>
<feature type="transmembrane region" description="Helical" evidence="13">
    <location>
        <begin position="97"/>
        <end position="117"/>
    </location>
</feature>
<name>A0ABW4NBD9_9SPHN</name>
<evidence type="ECO:0000256" key="6">
    <source>
        <dbReference type="ARBA" id="ARBA00022692"/>
    </source>
</evidence>
<evidence type="ECO:0000256" key="12">
    <source>
        <dbReference type="ARBA" id="ARBA00023136"/>
    </source>
</evidence>
<keyword evidence="16" id="KW-1185">Reference proteome</keyword>
<dbReference type="Pfam" id="PF07568">
    <property type="entry name" value="HisKA_2"/>
    <property type="match status" value="1"/>
</dbReference>
<dbReference type="InterPro" id="IPR036890">
    <property type="entry name" value="HATPase_C_sf"/>
</dbReference>
<keyword evidence="8 15" id="KW-0418">Kinase</keyword>
<dbReference type="SMART" id="SM00387">
    <property type="entry name" value="HATPase_c"/>
    <property type="match status" value="1"/>
</dbReference>
<dbReference type="Proteomes" id="UP001597283">
    <property type="component" value="Unassembled WGS sequence"/>
</dbReference>
<keyword evidence="4" id="KW-0597">Phosphoprotein</keyword>
<keyword evidence="10 13" id="KW-1133">Transmembrane helix</keyword>